<sequence>MTDANTQPHHSASDLGLLESGYFADVTVVCGAKSWKLHKLILCSRNKFFYQALTGDHQEAADRVVKFDDDEPEIIDLAVTYIYGGGQPQQ</sequence>
<evidence type="ECO:0000313" key="3">
    <source>
        <dbReference type="Proteomes" id="UP001430848"/>
    </source>
</evidence>
<dbReference type="Gene3D" id="3.30.710.10">
    <property type="entry name" value="Potassium Channel Kv1.1, Chain A"/>
    <property type="match status" value="1"/>
</dbReference>
<keyword evidence="3" id="KW-1185">Reference proteome</keyword>
<dbReference type="InterPro" id="IPR011333">
    <property type="entry name" value="SKP1/BTB/POZ_sf"/>
</dbReference>
<feature type="domain" description="BTB" evidence="1">
    <location>
        <begin position="24"/>
        <end position="85"/>
    </location>
</feature>
<dbReference type="PANTHER" id="PTHR47843:SF5">
    <property type="entry name" value="BTB_POZ DOMAIN PROTEIN"/>
    <property type="match status" value="1"/>
</dbReference>
<proteinExistence type="predicted"/>
<reference evidence="2 3" key="1">
    <citation type="submission" date="2024-02" db="EMBL/GenBank/DDBJ databases">
        <title>De novo assembly and annotation of 12 fungi associated with fruit tree decline syndrome in Ontario, Canada.</title>
        <authorList>
            <person name="Sulman M."/>
            <person name="Ellouze W."/>
            <person name="Ilyukhin E."/>
        </authorList>
    </citation>
    <scope>NUCLEOTIDE SEQUENCE [LARGE SCALE GENOMIC DNA]</scope>
    <source>
        <strain evidence="2 3">M169</strain>
    </source>
</reference>
<gene>
    <name evidence="2" type="ORF">SLS63_012017</name>
</gene>
<comment type="caution">
    <text evidence="2">The sequence shown here is derived from an EMBL/GenBank/DDBJ whole genome shotgun (WGS) entry which is preliminary data.</text>
</comment>
<dbReference type="SUPFAM" id="SSF54695">
    <property type="entry name" value="POZ domain"/>
    <property type="match status" value="1"/>
</dbReference>
<dbReference type="Proteomes" id="UP001430848">
    <property type="component" value="Unassembled WGS sequence"/>
</dbReference>
<dbReference type="CDD" id="cd18186">
    <property type="entry name" value="BTB_POZ_ZBTB_KLHL-like"/>
    <property type="match status" value="1"/>
</dbReference>
<accession>A0ABR1NSF9</accession>
<dbReference type="Pfam" id="PF00651">
    <property type="entry name" value="BTB"/>
    <property type="match status" value="1"/>
</dbReference>
<protein>
    <recommendedName>
        <fullName evidence="1">BTB domain-containing protein</fullName>
    </recommendedName>
</protein>
<name>A0ABR1NSF9_DIAER</name>
<evidence type="ECO:0000259" key="1">
    <source>
        <dbReference type="PROSITE" id="PS50097"/>
    </source>
</evidence>
<dbReference type="InterPro" id="IPR000210">
    <property type="entry name" value="BTB/POZ_dom"/>
</dbReference>
<evidence type="ECO:0000313" key="2">
    <source>
        <dbReference type="EMBL" id="KAK7713702.1"/>
    </source>
</evidence>
<organism evidence="2 3">
    <name type="scientific">Diaporthe eres</name>
    <name type="common">Phomopsis oblonga</name>
    <dbReference type="NCBI Taxonomy" id="83184"/>
    <lineage>
        <taxon>Eukaryota</taxon>
        <taxon>Fungi</taxon>
        <taxon>Dikarya</taxon>
        <taxon>Ascomycota</taxon>
        <taxon>Pezizomycotina</taxon>
        <taxon>Sordariomycetes</taxon>
        <taxon>Sordariomycetidae</taxon>
        <taxon>Diaporthales</taxon>
        <taxon>Diaporthaceae</taxon>
        <taxon>Diaporthe</taxon>
        <taxon>Diaporthe eres species complex</taxon>
    </lineage>
</organism>
<dbReference type="PROSITE" id="PS50097">
    <property type="entry name" value="BTB"/>
    <property type="match status" value="1"/>
</dbReference>
<dbReference type="EMBL" id="JAKNSF020000124">
    <property type="protein sequence ID" value="KAK7713702.1"/>
    <property type="molecule type" value="Genomic_DNA"/>
</dbReference>
<dbReference type="PANTHER" id="PTHR47843">
    <property type="entry name" value="BTB DOMAIN-CONTAINING PROTEIN-RELATED"/>
    <property type="match status" value="1"/>
</dbReference>